<evidence type="ECO:0008006" key="14">
    <source>
        <dbReference type="Google" id="ProtNLM"/>
    </source>
</evidence>
<evidence type="ECO:0000256" key="1">
    <source>
        <dbReference type="ARBA" id="ARBA00022670"/>
    </source>
</evidence>
<dbReference type="Pfam" id="PF15494">
    <property type="entry name" value="SRCR_2"/>
    <property type="match status" value="1"/>
</dbReference>
<dbReference type="AlphaFoldDB" id="A0ABD0WHG3"/>
<keyword evidence="3 7" id="KW-0720">Serine protease</keyword>
<dbReference type="PROSITE" id="PS00135">
    <property type="entry name" value="TRYPSIN_SER"/>
    <property type="match status" value="1"/>
</dbReference>
<dbReference type="SMART" id="SM00020">
    <property type="entry name" value="Tryp_SPc"/>
    <property type="match status" value="1"/>
</dbReference>
<dbReference type="PANTHER" id="PTHR24252">
    <property type="entry name" value="ACROSIN-RELATED"/>
    <property type="match status" value="1"/>
</dbReference>
<dbReference type="PRINTS" id="PR00722">
    <property type="entry name" value="CHYMOTRYPSIN"/>
</dbReference>
<dbReference type="SUPFAM" id="SSF56487">
    <property type="entry name" value="SRCR-like"/>
    <property type="match status" value="1"/>
</dbReference>
<dbReference type="SUPFAM" id="SSF50494">
    <property type="entry name" value="Trypsin-like serine proteases"/>
    <property type="match status" value="1"/>
</dbReference>
<dbReference type="CDD" id="cd00112">
    <property type="entry name" value="LDLa"/>
    <property type="match status" value="1"/>
</dbReference>
<dbReference type="InterPro" id="IPR001314">
    <property type="entry name" value="Peptidase_S1A"/>
</dbReference>
<evidence type="ECO:0000256" key="8">
    <source>
        <dbReference type="SAM" id="MobiDB-lite"/>
    </source>
</evidence>
<evidence type="ECO:0000259" key="10">
    <source>
        <dbReference type="PROSITE" id="PS50240"/>
    </source>
</evidence>
<dbReference type="Gene3D" id="4.10.400.10">
    <property type="entry name" value="Low-density Lipoprotein Receptor"/>
    <property type="match status" value="1"/>
</dbReference>
<dbReference type="InterPro" id="IPR043504">
    <property type="entry name" value="Peptidase_S1_PA_chymotrypsin"/>
</dbReference>
<dbReference type="PANTHER" id="PTHR24252:SF17">
    <property type="entry name" value="SUPPRESSOR OF TUMORIGENICITY 14 PROTEIN HOMOLOG-RELATED"/>
    <property type="match status" value="1"/>
</dbReference>
<keyword evidence="5" id="KW-0325">Glycoprotein</keyword>
<name>A0ABD0WHG3_UMBPY</name>
<evidence type="ECO:0000256" key="3">
    <source>
        <dbReference type="ARBA" id="ARBA00022825"/>
    </source>
</evidence>
<evidence type="ECO:0000256" key="2">
    <source>
        <dbReference type="ARBA" id="ARBA00022801"/>
    </source>
</evidence>
<dbReference type="GO" id="GO:0008236">
    <property type="term" value="F:serine-type peptidase activity"/>
    <property type="evidence" value="ECO:0007669"/>
    <property type="project" value="UniProtKB-KW"/>
</dbReference>
<reference evidence="12 13" key="1">
    <citation type="submission" date="2024-06" db="EMBL/GenBank/DDBJ databases">
        <authorList>
            <person name="Pan Q."/>
            <person name="Wen M."/>
            <person name="Jouanno E."/>
            <person name="Zahm M."/>
            <person name="Klopp C."/>
            <person name="Cabau C."/>
            <person name="Louis A."/>
            <person name="Berthelot C."/>
            <person name="Parey E."/>
            <person name="Roest Crollius H."/>
            <person name="Montfort J."/>
            <person name="Robinson-Rechavi M."/>
            <person name="Bouchez O."/>
            <person name="Lampietro C."/>
            <person name="Lopez Roques C."/>
            <person name="Donnadieu C."/>
            <person name="Postlethwait J."/>
            <person name="Bobe J."/>
            <person name="Verreycken H."/>
            <person name="Guiguen Y."/>
        </authorList>
    </citation>
    <scope>NUCLEOTIDE SEQUENCE [LARGE SCALE GENOMIC DNA]</scope>
    <source>
        <strain evidence="12">Up_M1</strain>
        <tissue evidence="12">Testis</tissue>
    </source>
</reference>
<gene>
    <name evidence="12" type="ORF">UPYG_G00196020</name>
</gene>
<feature type="domain" description="Peptidase S1" evidence="10">
    <location>
        <begin position="226"/>
        <end position="454"/>
    </location>
</feature>
<organism evidence="12 13">
    <name type="scientific">Umbra pygmaea</name>
    <name type="common">Eastern mudminnow</name>
    <dbReference type="NCBI Taxonomy" id="75934"/>
    <lineage>
        <taxon>Eukaryota</taxon>
        <taxon>Metazoa</taxon>
        <taxon>Chordata</taxon>
        <taxon>Craniata</taxon>
        <taxon>Vertebrata</taxon>
        <taxon>Euteleostomi</taxon>
        <taxon>Actinopterygii</taxon>
        <taxon>Neopterygii</taxon>
        <taxon>Teleostei</taxon>
        <taxon>Protacanthopterygii</taxon>
        <taxon>Esociformes</taxon>
        <taxon>Umbridae</taxon>
        <taxon>Umbra</taxon>
    </lineage>
</organism>
<dbReference type="EMBL" id="JAGEUA010000006">
    <property type="protein sequence ID" value="KAL0972882.1"/>
    <property type="molecule type" value="Genomic_DNA"/>
</dbReference>
<evidence type="ECO:0000313" key="13">
    <source>
        <dbReference type="Proteomes" id="UP001557470"/>
    </source>
</evidence>
<dbReference type="InterPro" id="IPR036772">
    <property type="entry name" value="SRCR-like_dom_sf"/>
</dbReference>
<dbReference type="InterPro" id="IPR009003">
    <property type="entry name" value="Peptidase_S1_PA"/>
</dbReference>
<protein>
    <recommendedName>
        <fullName evidence="14">Transmembrane protease serine 4-like</fullName>
    </recommendedName>
</protein>
<dbReference type="Gene3D" id="2.40.10.10">
    <property type="entry name" value="Trypsin-like serine proteases"/>
    <property type="match status" value="2"/>
</dbReference>
<accession>A0ABD0WHG3</accession>
<feature type="transmembrane region" description="Helical" evidence="9">
    <location>
        <begin position="47"/>
        <end position="68"/>
    </location>
</feature>
<dbReference type="PROSITE" id="PS50287">
    <property type="entry name" value="SRCR_2"/>
    <property type="match status" value="1"/>
</dbReference>
<dbReference type="InterPro" id="IPR001254">
    <property type="entry name" value="Trypsin_dom"/>
</dbReference>
<keyword evidence="9" id="KW-0812">Transmembrane</keyword>
<dbReference type="InterPro" id="IPR001190">
    <property type="entry name" value="SRCR"/>
</dbReference>
<dbReference type="Gene3D" id="3.10.250.10">
    <property type="entry name" value="SRCR-like domain"/>
    <property type="match status" value="1"/>
</dbReference>
<sequence>MGTNIQTEESSKPLNPKKQVPPQPGRHRKQMTAPKGKTSKPRPTKRIVITVLTVLIILGILVTLGYFIKVLVDSKYFFCYRSVKFIPLDLACDGKPDCAGGEDELTCVTRLKVNTTFPVRLVSKDAVLQVFHARSGWRSVCSEGWTQQHTLKACQKLGYTNKPDSINILVQNLMSSLKTGPFSVVTVSADNTPIYQNFTDRQVCSSGSVISLKCSECGERGPTGRIVGGVDTIIEQWPWQVSLQQSGQHSCGGSLVSPRWVITAAHCFSSNKELSRWSVVSGKTYMSSFGGSSVDMVIVNGEYNAGRNDYDVAMVRLTNPVSLADYRRPVCLPPLNLDLKAGTILTITGWGYLHEQGKVSSVLQKADIPLINQTICSSYSVYGDSITDRMLCAGYLEGRVDACQGDSGGPLVYELERWTLVGIVSWGIGCAEPNQPGVYSNVDRILNWIYTTMENNS</sequence>
<evidence type="ECO:0000256" key="9">
    <source>
        <dbReference type="SAM" id="Phobius"/>
    </source>
</evidence>
<keyword evidence="9" id="KW-0472">Membrane</keyword>
<dbReference type="FunFam" id="2.40.10.10:FF:000003">
    <property type="entry name" value="Transmembrane serine protease 3"/>
    <property type="match status" value="1"/>
</dbReference>
<dbReference type="SMART" id="SM00202">
    <property type="entry name" value="SR"/>
    <property type="match status" value="1"/>
</dbReference>
<dbReference type="Proteomes" id="UP001557470">
    <property type="component" value="Unassembled WGS sequence"/>
</dbReference>
<dbReference type="PROSITE" id="PS50240">
    <property type="entry name" value="TRYPSIN_DOM"/>
    <property type="match status" value="1"/>
</dbReference>
<dbReference type="Pfam" id="PF00089">
    <property type="entry name" value="Trypsin"/>
    <property type="match status" value="1"/>
</dbReference>
<dbReference type="GO" id="GO:0006508">
    <property type="term" value="P:proteolysis"/>
    <property type="evidence" value="ECO:0007669"/>
    <property type="project" value="UniProtKB-KW"/>
</dbReference>
<evidence type="ECO:0000256" key="6">
    <source>
        <dbReference type="PROSITE-ProRule" id="PRU00196"/>
    </source>
</evidence>
<dbReference type="InterPro" id="IPR036055">
    <property type="entry name" value="LDL_receptor-like_sf"/>
</dbReference>
<keyword evidence="13" id="KW-1185">Reference proteome</keyword>
<dbReference type="CDD" id="cd00190">
    <property type="entry name" value="Tryp_SPc"/>
    <property type="match status" value="1"/>
</dbReference>
<keyword evidence="2 7" id="KW-0378">Hydrolase</keyword>
<evidence type="ECO:0000256" key="7">
    <source>
        <dbReference type="RuleBase" id="RU363034"/>
    </source>
</evidence>
<keyword evidence="9" id="KW-1133">Transmembrane helix</keyword>
<dbReference type="InterPro" id="IPR002172">
    <property type="entry name" value="LDrepeatLR_classA_rpt"/>
</dbReference>
<evidence type="ECO:0000259" key="11">
    <source>
        <dbReference type="PROSITE" id="PS50287"/>
    </source>
</evidence>
<proteinExistence type="predicted"/>
<feature type="region of interest" description="Disordered" evidence="8">
    <location>
        <begin position="1"/>
        <end position="42"/>
    </location>
</feature>
<evidence type="ECO:0000256" key="4">
    <source>
        <dbReference type="ARBA" id="ARBA00023157"/>
    </source>
</evidence>
<comment type="caution">
    <text evidence="6">Lacks conserved residue(s) required for the propagation of feature annotation.</text>
</comment>
<evidence type="ECO:0000313" key="12">
    <source>
        <dbReference type="EMBL" id="KAL0972882.1"/>
    </source>
</evidence>
<evidence type="ECO:0000256" key="5">
    <source>
        <dbReference type="ARBA" id="ARBA00023180"/>
    </source>
</evidence>
<comment type="caution">
    <text evidence="12">The sequence shown here is derived from an EMBL/GenBank/DDBJ whole genome shotgun (WGS) entry which is preliminary data.</text>
</comment>
<dbReference type="InterPro" id="IPR018114">
    <property type="entry name" value="TRYPSIN_HIS"/>
</dbReference>
<keyword evidence="4" id="KW-1015">Disulfide bond</keyword>
<keyword evidence="1 7" id="KW-0645">Protease</keyword>
<dbReference type="SUPFAM" id="SSF57424">
    <property type="entry name" value="LDL receptor-like module"/>
    <property type="match status" value="1"/>
</dbReference>
<feature type="domain" description="SRCR" evidence="11">
    <location>
        <begin position="109"/>
        <end position="217"/>
    </location>
</feature>
<dbReference type="InterPro" id="IPR033116">
    <property type="entry name" value="TRYPSIN_SER"/>
</dbReference>
<dbReference type="PROSITE" id="PS00134">
    <property type="entry name" value="TRYPSIN_HIS"/>
    <property type="match status" value="1"/>
</dbReference>